<reference evidence="2" key="1">
    <citation type="submission" date="2019-09" db="EMBL/GenBank/DDBJ databases">
        <title>Draft genome information of white flower Hibiscus syriacus.</title>
        <authorList>
            <person name="Kim Y.-M."/>
        </authorList>
    </citation>
    <scope>NUCLEOTIDE SEQUENCE [LARGE SCALE GENOMIC DNA]</scope>
    <source>
        <strain evidence="2">YM2019G1</strain>
    </source>
</reference>
<dbReference type="AlphaFoldDB" id="A0A6A3C0S0"/>
<dbReference type="Gene3D" id="3.40.50.620">
    <property type="entry name" value="HUPs"/>
    <property type="match status" value="1"/>
</dbReference>
<dbReference type="Proteomes" id="UP000436088">
    <property type="component" value="Unassembled WGS sequence"/>
</dbReference>
<protein>
    <submittedName>
        <fullName evidence="2">Adenine nucleotide alpha hydrolases-like superfamily protein isoform 2</fullName>
    </submittedName>
</protein>
<feature type="domain" description="UspA" evidence="1">
    <location>
        <begin position="75"/>
        <end position="163"/>
    </location>
</feature>
<dbReference type="InterPro" id="IPR044162">
    <property type="entry name" value="PHOS32/34"/>
</dbReference>
<dbReference type="InterPro" id="IPR006016">
    <property type="entry name" value="UspA"/>
</dbReference>
<accession>A0A6A3C0S0</accession>
<dbReference type="PANTHER" id="PTHR31966:SF3">
    <property type="entry name" value="OS05G0501700 PROTEIN"/>
    <property type="match status" value="1"/>
</dbReference>
<dbReference type="PANTHER" id="PTHR31966">
    <property type="entry name" value="OS01G0783500 PROTEIN"/>
    <property type="match status" value="1"/>
</dbReference>
<evidence type="ECO:0000313" key="2">
    <source>
        <dbReference type="EMBL" id="KAE8722670.1"/>
    </source>
</evidence>
<gene>
    <name evidence="2" type="ORF">F3Y22_tig00013773pilonHSYRG00004</name>
</gene>
<sequence length="208" mass="23089">MYVSNKREQIAIRHQCSIPNSGLPCDESLSSSGSTASFNSIDPGPQLQLRSVASPSLADWGSITPNSKNKHEDAKATEEEFDILATARANKLAQPLVDAKVPFKIHIVKDRDMKERLCLEVERLGLSAVIMGSRGTRRSNNGRLGSVSYHCVNHCICPVVVVRFPDKDEIGAGRAKRIKKKKIVEEDVEMQPVPEEELEYHDADSFYV</sequence>
<dbReference type="InterPro" id="IPR006015">
    <property type="entry name" value="Universal_stress_UspA"/>
</dbReference>
<dbReference type="InterPro" id="IPR014729">
    <property type="entry name" value="Rossmann-like_a/b/a_fold"/>
</dbReference>
<proteinExistence type="predicted"/>
<keyword evidence="3" id="KW-1185">Reference proteome</keyword>
<comment type="caution">
    <text evidence="2">The sequence shown here is derived from an EMBL/GenBank/DDBJ whole genome shotgun (WGS) entry which is preliminary data.</text>
</comment>
<name>A0A6A3C0S0_HIBSY</name>
<dbReference type="EMBL" id="VEPZ02000558">
    <property type="protein sequence ID" value="KAE8722670.1"/>
    <property type="molecule type" value="Genomic_DNA"/>
</dbReference>
<evidence type="ECO:0000259" key="1">
    <source>
        <dbReference type="Pfam" id="PF00582"/>
    </source>
</evidence>
<dbReference type="SUPFAM" id="SSF52402">
    <property type="entry name" value="Adenine nucleotide alpha hydrolases-like"/>
    <property type="match status" value="1"/>
</dbReference>
<dbReference type="GO" id="GO:0016787">
    <property type="term" value="F:hydrolase activity"/>
    <property type="evidence" value="ECO:0007669"/>
    <property type="project" value="UniProtKB-KW"/>
</dbReference>
<dbReference type="Pfam" id="PF00582">
    <property type="entry name" value="Usp"/>
    <property type="match status" value="1"/>
</dbReference>
<organism evidence="2 3">
    <name type="scientific">Hibiscus syriacus</name>
    <name type="common">Rose of Sharon</name>
    <dbReference type="NCBI Taxonomy" id="106335"/>
    <lineage>
        <taxon>Eukaryota</taxon>
        <taxon>Viridiplantae</taxon>
        <taxon>Streptophyta</taxon>
        <taxon>Embryophyta</taxon>
        <taxon>Tracheophyta</taxon>
        <taxon>Spermatophyta</taxon>
        <taxon>Magnoliopsida</taxon>
        <taxon>eudicotyledons</taxon>
        <taxon>Gunneridae</taxon>
        <taxon>Pentapetalae</taxon>
        <taxon>rosids</taxon>
        <taxon>malvids</taxon>
        <taxon>Malvales</taxon>
        <taxon>Malvaceae</taxon>
        <taxon>Malvoideae</taxon>
        <taxon>Hibiscus</taxon>
    </lineage>
</organism>
<evidence type="ECO:0000313" key="3">
    <source>
        <dbReference type="Proteomes" id="UP000436088"/>
    </source>
</evidence>
<dbReference type="PRINTS" id="PR01438">
    <property type="entry name" value="UNVRSLSTRESS"/>
</dbReference>